<dbReference type="Gene3D" id="3.40.462.20">
    <property type="match status" value="1"/>
</dbReference>
<keyword evidence="3" id="KW-0285">Flavoprotein</keyword>
<dbReference type="InterPro" id="IPR016166">
    <property type="entry name" value="FAD-bd_PCMH"/>
</dbReference>
<dbReference type="InterPro" id="IPR012951">
    <property type="entry name" value="BBE"/>
</dbReference>
<sequence length="599" mass="67553">MTFAIAHIFGHQRSTPLPYKCDSHLSQNFTNHTQLQSLKMAYFSRSLVVLLLLASLSPFCSSNPIQDSFHQCLSVNIDTSSQLPNIFFTPNNTAFTPLLNSTAQNLRCIASYAAKPDLIFTPLHETHIQTAVICAKKLGIQLRFRSGGHDYEGISYTSVMDLPYIVIDLAKLRGIDVDVEDGSVWVEAGATVGELYYRVAEKTKNHGIAAGLCTSLGVGGHITGGAYGSLMRKYGLGADNALDAKIIDANGRILDRKAMGEDVFWAIRGGGGGSYGVIVSWKLKLVTVPETVTVFNVPRTLEQGATKILYKWQQVVHKLDDNLFIRVLIQNSNVPNTTQRTIATTYNALFLGDVNTLQEIMKESFPELGLTKDDCFEMSWLESVMFIAGYPRTVPTTVLLAGKPAFLNYFKAKSDYVTNPIPEEGLEGIWKRFSEEESPLMIWNPYGGMMARIPESSIPFPHRNGTLFKIQYVNNWKNPEKEVMNKHVDWIRKLHNYMTQYVSMLPRRAYVNYRDLDLGMNDKNGDDTSFVKASSWGTKYFKDNFNRLVKIKTEFDPDNFFKHEQSIPVLPLKSKVQRFKHVKRGKGKKGKKDRKFIHP</sequence>
<accession>A0AAP0GUE2</accession>
<protein>
    <recommendedName>
        <fullName evidence="8">FAD-binding PCMH-type domain-containing protein</fullName>
    </recommendedName>
</protein>
<dbReference type="GO" id="GO:0016491">
    <property type="term" value="F:oxidoreductase activity"/>
    <property type="evidence" value="ECO:0007669"/>
    <property type="project" value="InterPro"/>
</dbReference>
<feature type="domain" description="FAD-binding PCMH-type" evidence="8">
    <location>
        <begin position="112"/>
        <end position="288"/>
    </location>
</feature>
<dbReference type="EMBL" id="JBCNJP010000020">
    <property type="protein sequence ID" value="KAK9060824.1"/>
    <property type="molecule type" value="Genomic_DNA"/>
</dbReference>
<dbReference type="InterPro" id="IPR006094">
    <property type="entry name" value="Oxid_FAD_bind_N"/>
</dbReference>
<evidence type="ECO:0000256" key="4">
    <source>
        <dbReference type="ARBA" id="ARBA00022729"/>
    </source>
</evidence>
<evidence type="ECO:0000313" key="9">
    <source>
        <dbReference type="EMBL" id="KAK9060824.1"/>
    </source>
</evidence>
<organism evidence="9 10">
    <name type="scientific">Deinandra increscens subsp. villosa</name>
    <dbReference type="NCBI Taxonomy" id="3103831"/>
    <lineage>
        <taxon>Eukaryota</taxon>
        <taxon>Viridiplantae</taxon>
        <taxon>Streptophyta</taxon>
        <taxon>Embryophyta</taxon>
        <taxon>Tracheophyta</taxon>
        <taxon>Spermatophyta</taxon>
        <taxon>Magnoliopsida</taxon>
        <taxon>eudicotyledons</taxon>
        <taxon>Gunneridae</taxon>
        <taxon>Pentapetalae</taxon>
        <taxon>asterids</taxon>
        <taxon>campanulids</taxon>
        <taxon>Asterales</taxon>
        <taxon>Asteraceae</taxon>
        <taxon>Asteroideae</taxon>
        <taxon>Heliantheae alliance</taxon>
        <taxon>Madieae</taxon>
        <taxon>Madiinae</taxon>
        <taxon>Deinandra</taxon>
    </lineage>
</organism>
<reference evidence="9 10" key="1">
    <citation type="submission" date="2024-04" db="EMBL/GenBank/DDBJ databases">
        <title>The reference genome of an endangered Asteraceae, Deinandra increscens subsp. villosa, native to the Central Coast of California.</title>
        <authorList>
            <person name="Guilliams M."/>
            <person name="Hasenstab-Lehman K."/>
            <person name="Meyer R."/>
            <person name="Mcevoy S."/>
        </authorList>
    </citation>
    <scope>NUCLEOTIDE SEQUENCE [LARGE SCALE GENOMIC DNA]</scope>
    <source>
        <tissue evidence="9">Leaf</tissue>
    </source>
</reference>
<dbReference type="InterPro" id="IPR016169">
    <property type="entry name" value="FAD-bd_PCMH_sub2"/>
</dbReference>
<evidence type="ECO:0000256" key="3">
    <source>
        <dbReference type="ARBA" id="ARBA00022630"/>
    </source>
</evidence>
<evidence type="ECO:0000313" key="10">
    <source>
        <dbReference type="Proteomes" id="UP001408789"/>
    </source>
</evidence>
<dbReference type="InterPro" id="IPR016167">
    <property type="entry name" value="FAD-bd_PCMH_sub1"/>
</dbReference>
<dbReference type="GO" id="GO:0071949">
    <property type="term" value="F:FAD binding"/>
    <property type="evidence" value="ECO:0007669"/>
    <property type="project" value="InterPro"/>
</dbReference>
<evidence type="ECO:0000256" key="1">
    <source>
        <dbReference type="ARBA" id="ARBA00001974"/>
    </source>
</evidence>
<dbReference type="PROSITE" id="PS51387">
    <property type="entry name" value="FAD_PCMH"/>
    <property type="match status" value="1"/>
</dbReference>
<evidence type="ECO:0000259" key="8">
    <source>
        <dbReference type="PROSITE" id="PS51387"/>
    </source>
</evidence>
<comment type="similarity">
    <text evidence="2">Belongs to the oxygen-dependent FAD-linked oxidoreductase family.</text>
</comment>
<comment type="cofactor">
    <cofactor evidence="1">
        <name>FAD</name>
        <dbReference type="ChEBI" id="CHEBI:57692"/>
    </cofactor>
</comment>
<name>A0AAP0GUE2_9ASTR</name>
<dbReference type="Pfam" id="PF01565">
    <property type="entry name" value="FAD_binding_4"/>
    <property type="match status" value="1"/>
</dbReference>
<dbReference type="Pfam" id="PF08031">
    <property type="entry name" value="BBE"/>
    <property type="match status" value="1"/>
</dbReference>
<dbReference type="SUPFAM" id="SSF56176">
    <property type="entry name" value="FAD-binding/transporter-associated domain-like"/>
    <property type="match status" value="1"/>
</dbReference>
<dbReference type="Gene3D" id="3.30.43.10">
    <property type="entry name" value="Uridine Diphospho-n-acetylenolpyruvylglucosamine Reductase, domain 2"/>
    <property type="match status" value="1"/>
</dbReference>
<proteinExistence type="inferred from homology"/>
<dbReference type="Proteomes" id="UP001408789">
    <property type="component" value="Unassembled WGS sequence"/>
</dbReference>
<dbReference type="PANTHER" id="PTHR32448">
    <property type="entry name" value="OS08G0158400 PROTEIN"/>
    <property type="match status" value="1"/>
</dbReference>
<dbReference type="AlphaFoldDB" id="A0AAP0GUE2"/>
<evidence type="ECO:0000256" key="7">
    <source>
        <dbReference type="ARBA" id="ARBA00023180"/>
    </source>
</evidence>
<dbReference type="FunFam" id="3.30.43.10:FF:000004">
    <property type="entry name" value="Berberine bridge enzyme-like 15"/>
    <property type="match status" value="1"/>
</dbReference>
<keyword evidence="5" id="KW-0274">FAD</keyword>
<evidence type="ECO:0000256" key="2">
    <source>
        <dbReference type="ARBA" id="ARBA00005466"/>
    </source>
</evidence>
<gene>
    <name evidence="9" type="ORF">SSX86_021530</name>
</gene>
<keyword evidence="4" id="KW-0732">Signal</keyword>
<comment type="caution">
    <text evidence="9">The sequence shown here is derived from an EMBL/GenBank/DDBJ whole genome shotgun (WGS) entry which is preliminary data.</text>
</comment>
<evidence type="ECO:0000256" key="5">
    <source>
        <dbReference type="ARBA" id="ARBA00022827"/>
    </source>
</evidence>
<evidence type="ECO:0000256" key="6">
    <source>
        <dbReference type="ARBA" id="ARBA00023157"/>
    </source>
</evidence>
<dbReference type="InterPro" id="IPR036318">
    <property type="entry name" value="FAD-bd_PCMH-like_sf"/>
</dbReference>
<keyword evidence="10" id="KW-1185">Reference proteome</keyword>
<keyword evidence="6" id="KW-1015">Disulfide bond</keyword>
<dbReference type="Gene3D" id="3.30.465.10">
    <property type="match status" value="1"/>
</dbReference>
<keyword evidence="7" id="KW-0325">Glycoprotein</keyword>